<protein>
    <submittedName>
        <fullName evidence="2">Uncharacterized protein</fullName>
    </submittedName>
</protein>
<feature type="region of interest" description="Disordered" evidence="1">
    <location>
        <begin position="1"/>
        <end position="34"/>
    </location>
</feature>
<proteinExistence type="predicted"/>
<organism evidence="2 3">
    <name type="scientific">Burkholderia ambifaria MEX-5</name>
    <dbReference type="NCBI Taxonomy" id="396597"/>
    <lineage>
        <taxon>Bacteria</taxon>
        <taxon>Pseudomonadati</taxon>
        <taxon>Pseudomonadota</taxon>
        <taxon>Betaproteobacteria</taxon>
        <taxon>Burkholderiales</taxon>
        <taxon>Burkholderiaceae</taxon>
        <taxon>Burkholderia</taxon>
        <taxon>Burkholderia cepacia complex</taxon>
    </lineage>
</organism>
<comment type="caution">
    <text evidence="2">The sequence shown here is derived from an EMBL/GenBank/DDBJ whole genome shotgun (WGS) entry which is preliminary data.</text>
</comment>
<feature type="region of interest" description="Disordered" evidence="1">
    <location>
        <begin position="65"/>
        <end position="112"/>
    </location>
</feature>
<dbReference type="EMBL" id="ABLK01000423">
    <property type="protein sequence ID" value="EDT37601.1"/>
    <property type="molecule type" value="Genomic_DNA"/>
</dbReference>
<feature type="compositionally biased region" description="Polar residues" evidence="1">
    <location>
        <begin position="1"/>
        <end position="11"/>
    </location>
</feature>
<evidence type="ECO:0000313" key="2">
    <source>
        <dbReference type="EMBL" id="EDT37601.1"/>
    </source>
</evidence>
<name>B1TFQ1_9BURK</name>
<dbReference type="Proteomes" id="UP000004814">
    <property type="component" value="Unassembled WGS sequence"/>
</dbReference>
<evidence type="ECO:0000256" key="1">
    <source>
        <dbReference type="SAM" id="MobiDB-lite"/>
    </source>
</evidence>
<evidence type="ECO:0000313" key="3">
    <source>
        <dbReference type="Proteomes" id="UP000004814"/>
    </source>
</evidence>
<accession>B1TFQ1</accession>
<reference evidence="2 3" key="1">
    <citation type="submission" date="2008-03" db="EMBL/GenBank/DDBJ databases">
        <title>Sequencing of the draft genome and assembly of Burkholderia ambifaria MEX-5.</title>
        <authorList>
            <consortium name="US DOE Joint Genome Institute (JGI-PGF)"/>
            <person name="Copeland A."/>
            <person name="Lucas S."/>
            <person name="Lapidus A."/>
            <person name="Glavina del Rio T."/>
            <person name="Dalin E."/>
            <person name="Tice H."/>
            <person name="Bruce D."/>
            <person name="Goodwin L."/>
            <person name="Pitluck S."/>
            <person name="Larimer F."/>
            <person name="Land M.L."/>
            <person name="Hauser L."/>
            <person name="Tiedje J."/>
            <person name="Richardson P."/>
        </authorList>
    </citation>
    <scope>NUCLEOTIDE SEQUENCE [LARGE SCALE GENOMIC DNA]</scope>
    <source>
        <strain evidence="2 3">MEX-5</strain>
    </source>
</reference>
<dbReference type="AlphaFoldDB" id="B1TFQ1"/>
<sequence length="112" mass="12009">MSFSVSSSARLTPTAIAGRASGTTTRQNVAMRPAPSVRAASSRLADCVTNIARVLRYTYGYSTKPSTKIAPGSERRSGRRNWRGLSKASSQRIAPCTGPIGWSRSRYANATI</sequence>
<gene>
    <name evidence="2" type="ORF">BamMEX5DRAFT_6617</name>
</gene>